<dbReference type="Proteomes" id="UP000694843">
    <property type="component" value="Unplaced"/>
</dbReference>
<proteinExistence type="predicted"/>
<feature type="region of interest" description="Disordered" evidence="1">
    <location>
        <begin position="878"/>
        <end position="901"/>
    </location>
</feature>
<dbReference type="PANTHER" id="PTHR47357:SF1">
    <property type="entry name" value="SPINDLE POLE BODY COMPONENT 110"/>
    <property type="match status" value="1"/>
</dbReference>
<keyword evidence="2" id="KW-1185">Reference proteome</keyword>
<accession>A0A979FGI0</accession>
<dbReference type="GO" id="GO:0005200">
    <property type="term" value="F:structural constituent of cytoskeleton"/>
    <property type="evidence" value="ECO:0007669"/>
    <property type="project" value="TreeGrafter"/>
</dbReference>
<feature type="region of interest" description="Disordered" evidence="1">
    <location>
        <begin position="1039"/>
        <end position="1159"/>
    </location>
</feature>
<feature type="compositionally biased region" description="Polar residues" evidence="1">
    <location>
        <begin position="1710"/>
        <end position="1723"/>
    </location>
</feature>
<feature type="compositionally biased region" description="Low complexity" evidence="1">
    <location>
        <begin position="80"/>
        <end position="94"/>
    </location>
</feature>
<evidence type="ECO:0000313" key="2">
    <source>
        <dbReference type="Proteomes" id="UP000694843"/>
    </source>
</evidence>
<dbReference type="OrthoDB" id="6363515at2759"/>
<feature type="compositionally biased region" description="Gly residues" evidence="1">
    <location>
        <begin position="1689"/>
        <end position="1703"/>
    </location>
</feature>
<reference evidence="3" key="1">
    <citation type="submission" date="2025-08" db="UniProtKB">
        <authorList>
            <consortium name="RefSeq"/>
        </authorList>
    </citation>
    <scope>IDENTIFICATION</scope>
    <source>
        <tissue evidence="3">Whole organism</tissue>
    </source>
</reference>
<feature type="region of interest" description="Disordered" evidence="1">
    <location>
        <begin position="406"/>
        <end position="436"/>
    </location>
</feature>
<evidence type="ECO:0000313" key="3">
    <source>
        <dbReference type="RefSeq" id="XP_047736039.1"/>
    </source>
</evidence>
<feature type="compositionally biased region" description="Basic and acidic residues" evidence="1">
    <location>
        <begin position="1674"/>
        <end position="1688"/>
    </location>
</feature>
<feature type="compositionally biased region" description="Acidic residues" evidence="1">
    <location>
        <begin position="1143"/>
        <end position="1153"/>
    </location>
</feature>
<evidence type="ECO:0000256" key="1">
    <source>
        <dbReference type="SAM" id="MobiDB-lite"/>
    </source>
</evidence>
<organism evidence="2 3">
    <name type="scientific">Hyalella azteca</name>
    <name type="common">Amphipod</name>
    <dbReference type="NCBI Taxonomy" id="294128"/>
    <lineage>
        <taxon>Eukaryota</taxon>
        <taxon>Metazoa</taxon>
        <taxon>Ecdysozoa</taxon>
        <taxon>Arthropoda</taxon>
        <taxon>Crustacea</taxon>
        <taxon>Multicrustacea</taxon>
        <taxon>Malacostraca</taxon>
        <taxon>Eumalacostraca</taxon>
        <taxon>Peracarida</taxon>
        <taxon>Amphipoda</taxon>
        <taxon>Senticaudata</taxon>
        <taxon>Talitrida</taxon>
        <taxon>Talitroidea</taxon>
        <taxon>Hyalellidae</taxon>
        <taxon>Hyalella</taxon>
    </lineage>
</organism>
<feature type="region of interest" description="Disordered" evidence="1">
    <location>
        <begin position="142"/>
        <end position="163"/>
    </location>
</feature>
<protein>
    <submittedName>
        <fullName evidence="3">Ribosome-binding protein 1 isoform X1</fullName>
    </submittedName>
</protein>
<feature type="compositionally biased region" description="Polar residues" evidence="1">
    <location>
        <begin position="1645"/>
        <end position="1656"/>
    </location>
</feature>
<dbReference type="GO" id="GO:0005856">
    <property type="term" value="C:cytoskeleton"/>
    <property type="evidence" value="ECO:0007669"/>
    <property type="project" value="TreeGrafter"/>
</dbReference>
<gene>
    <name evidence="3" type="primary">LOC108665352</name>
</gene>
<feature type="compositionally biased region" description="Low complexity" evidence="1">
    <location>
        <begin position="142"/>
        <end position="156"/>
    </location>
</feature>
<feature type="compositionally biased region" description="Basic and acidic residues" evidence="1">
    <location>
        <begin position="1347"/>
        <end position="1359"/>
    </location>
</feature>
<sequence>MVNNSVAPRKSPTPPGVKGTIPVPPARKNHPMSNSGSKKGHSAPTNKSPVRNPGQRPQGKVLTKGPDSPAPKQKAEVKSDTASGSGKKSSTVSVNVAPTADGNLQATTCRRGTPVQQNAGATSIVLVNSQVPLVNVQPLHQLQAPQQQQSPAQTSLELPKQEQTNQIQLPINAKQNGSVSDNESRIQDAINQFHQNASESQHSLETHRQHNEQLPNLGIIIDQSFDLQQPVKQQYSQQIQKLELGPQTPQQPQKFSTPMSQVMDQTSPKFIQTSPLQSPEISLQQADIQQQILMKQRQLKPAPMPCINGVVLDQPLNASLDSSPNEPKNPFFKSQMIKSPKLGRRVSSPNSGVSQDQLLVGNESVSEKIPGFLRGNGLRKGNFSGFQPRVQAKQILGHHINRRLSQTQGPGCASQPNFAYSQGDLTENTSNRGSSNNLMTMADFSISTPENLADHNTEAFGTLMSALQSTQSEMLPQTLPMFPSQTNFVSPKQRTSSISSTRSMTQALQATLLPQQSVPFEATHVPTSASNAITEMTNSQEASKESLSKVELRRTSIDEASPPSEGTGTLLKCNPVRSQVFPAQFKKNKIIGHNLAAINHTFKASTNNQVEHPISEAEISYVEVKPEAVGVETLSGDVSKIQSVVSGNSASNTNLSNASNILLAARVDTTPMSPTTSITEPAQKSMSTVSLININDMKTKECIARELVGSSDSGVATEAHCNEEKKADAIPKPIITSSESSAAMTPRQKVDDIAKEGMTDKLPAEVPLAKQHEAGKEIREREVTSVKQRRFSELKNYKIGEKSRLQAEAQAAALAEVALKDQSRAMSAAAGDSAASAPAPDQLRAKCAAAGDSAAPAPAPDQSWAKCAAAGDSAAAAPASDQSRAKCAAAGDSAAAAPAPDQSRAKCAAVGDSAAAAPAPDQSRAKCAAAGDSAAAAPAPDQSRAKCAAVGDSAAAAPAPDQSRAKCAAVGDSAAAAPAPQTNAVDPAPGSDRCLDRNNNNDAMEEMFRKLYGKELAALQGRYDGQVESLTALLAQKEQELARAKSEAAAALQEAQKQNRKEQEEMKLKLEREKQELEEKHRREREEREEREREERYTRDKEIKELREKEERRIREEQERNERKRKEEEEEKKILIEDKEQSNDEQEEQETEEESSKRALEKLQVEMLLLRQQNEEFEEMVREKYRRQVELEVQIGEMNKEIASKEANIQSVKVELSYSKNETELTRGLVKRLTEELEELKQRVESLEQELEASERELKRMEILQEKLQVTEAKKNEMQAQINDIELERDEEIKIIQDALDEAAEEREELLTTFEKELERLTAQNAAREAQMLLEFEEKLKELERQHKKQIEDKEREAKAALQRNKRMADEEEVRQRLEKLRSDLNSEWEDKLRRECSRLKGELDELHAEEKHLAVESVKVQKDQELHATKKNLEVKAEALNKEISTLKESLVTKEELYQQELDDVRTQADRDVWELRRKLQRLDETTYDRRQQLEDKHREELERLREEYADKLSGLEAQLACVDVRGMEDLRTKLETCHKTEVEHLCQQHRLSMERLRDELEAEKAQAAEEARVLVTKHHEYIIEGLRDQLAEAVTTAAQYRDEIEAIKFALSRREEVIRSLEEDVARLRSSKCGTPSSPTPAHYTSQSPSNTQAPVAPFQFPHEGSQGSRSSQDRLSNDTDDDGHKGSGLLGKVFGGGWFSGGRARESSTAGYSSPTGGSSKKNRQST</sequence>
<feature type="region of interest" description="Disordered" evidence="1">
    <location>
        <begin position="320"/>
        <end position="355"/>
    </location>
</feature>
<dbReference type="GeneID" id="108665352"/>
<feature type="region of interest" description="Disordered" evidence="1">
    <location>
        <begin position="1347"/>
        <end position="1369"/>
    </location>
</feature>
<feature type="compositionally biased region" description="Polar residues" evidence="1">
    <location>
        <begin position="31"/>
        <end position="49"/>
    </location>
</feature>
<dbReference type="RefSeq" id="XP_047736039.1">
    <property type="nucleotide sequence ID" value="XM_047880083.1"/>
</dbReference>
<feature type="compositionally biased region" description="Low complexity" evidence="1">
    <location>
        <begin position="1047"/>
        <end position="1056"/>
    </location>
</feature>
<feature type="region of interest" description="Disordered" evidence="1">
    <location>
        <begin position="1630"/>
        <end position="1730"/>
    </location>
</feature>
<feature type="compositionally biased region" description="Basic and acidic residues" evidence="1">
    <location>
        <begin position="1057"/>
        <end position="1142"/>
    </location>
</feature>
<feature type="region of interest" description="Disordered" evidence="1">
    <location>
        <begin position="976"/>
        <end position="1001"/>
    </location>
</feature>
<feature type="region of interest" description="Disordered" evidence="1">
    <location>
        <begin position="1"/>
        <end position="97"/>
    </location>
</feature>
<dbReference type="PANTHER" id="PTHR47357">
    <property type="entry name" value="COP1-INTERACTIVE PROTEIN 1"/>
    <property type="match status" value="1"/>
</dbReference>
<name>A0A979FGI0_HYAAZ</name>